<dbReference type="Proteomes" id="UP001457282">
    <property type="component" value="Unassembled WGS sequence"/>
</dbReference>
<keyword evidence="4" id="KW-1185">Reference proteome</keyword>
<evidence type="ECO:0000259" key="1">
    <source>
        <dbReference type="Pfam" id="PF00646"/>
    </source>
</evidence>
<accession>A0AAW1YLX5</accession>
<evidence type="ECO:0000313" key="3">
    <source>
        <dbReference type="EMBL" id="KAK9949755.1"/>
    </source>
</evidence>
<dbReference type="InterPro" id="IPR015915">
    <property type="entry name" value="Kelch-typ_b-propeller"/>
</dbReference>
<dbReference type="CDD" id="cd22152">
    <property type="entry name" value="F-box_AtAFR-like"/>
    <property type="match status" value="1"/>
</dbReference>
<dbReference type="AlphaFoldDB" id="A0AAW1YLX5"/>
<organism evidence="3 4">
    <name type="scientific">Rubus argutus</name>
    <name type="common">Southern blackberry</name>
    <dbReference type="NCBI Taxonomy" id="59490"/>
    <lineage>
        <taxon>Eukaryota</taxon>
        <taxon>Viridiplantae</taxon>
        <taxon>Streptophyta</taxon>
        <taxon>Embryophyta</taxon>
        <taxon>Tracheophyta</taxon>
        <taxon>Spermatophyta</taxon>
        <taxon>Magnoliopsida</taxon>
        <taxon>eudicotyledons</taxon>
        <taxon>Gunneridae</taxon>
        <taxon>Pentapetalae</taxon>
        <taxon>rosids</taxon>
        <taxon>fabids</taxon>
        <taxon>Rosales</taxon>
        <taxon>Rosaceae</taxon>
        <taxon>Rosoideae</taxon>
        <taxon>Rosoideae incertae sedis</taxon>
        <taxon>Rubus</taxon>
    </lineage>
</organism>
<dbReference type="SMART" id="SM00612">
    <property type="entry name" value="Kelch"/>
    <property type="match status" value="2"/>
</dbReference>
<dbReference type="Pfam" id="PF25210">
    <property type="entry name" value="Kelch_FKB95"/>
    <property type="match status" value="1"/>
</dbReference>
<dbReference type="InterPro" id="IPR050354">
    <property type="entry name" value="F-box/kelch-repeat_ARATH"/>
</dbReference>
<dbReference type="InterPro" id="IPR001810">
    <property type="entry name" value="F-box_dom"/>
</dbReference>
<comment type="caution">
    <text evidence="3">The sequence shown here is derived from an EMBL/GenBank/DDBJ whole genome shotgun (WGS) entry which is preliminary data.</text>
</comment>
<proteinExistence type="predicted"/>
<dbReference type="PANTHER" id="PTHR24414">
    <property type="entry name" value="F-BOX/KELCH-REPEAT PROTEIN SKIP4"/>
    <property type="match status" value="1"/>
</dbReference>
<dbReference type="SUPFAM" id="SSF117281">
    <property type="entry name" value="Kelch motif"/>
    <property type="match status" value="1"/>
</dbReference>
<dbReference type="InterPro" id="IPR057499">
    <property type="entry name" value="Kelch_FKB95"/>
</dbReference>
<name>A0AAW1YLX5_RUBAR</name>
<evidence type="ECO:0008006" key="5">
    <source>
        <dbReference type="Google" id="ProtNLM"/>
    </source>
</evidence>
<dbReference type="PANTHER" id="PTHR24414:SF23">
    <property type="entry name" value="F-BOX_KELCH-REPEAT PROTEIN SKIP6"/>
    <property type="match status" value="1"/>
</dbReference>
<feature type="domain" description="FKB95-like N-terminal Kelch" evidence="2">
    <location>
        <begin position="86"/>
        <end position="351"/>
    </location>
</feature>
<protein>
    <recommendedName>
        <fullName evidence="5">F-box/kelch-repeat protein SKIP6</fullName>
    </recommendedName>
</protein>
<evidence type="ECO:0000259" key="2">
    <source>
        <dbReference type="Pfam" id="PF25210"/>
    </source>
</evidence>
<dbReference type="Gene3D" id="2.120.10.80">
    <property type="entry name" value="Kelch-type beta propeller"/>
    <property type="match status" value="1"/>
</dbReference>
<gene>
    <name evidence="3" type="ORF">M0R45_005271</name>
</gene>
<dbReference type="InterPro" id="IPR006652">
    <property type="entry name" value="Kelch_1"/>
</dbReference>
<reference evidence="3 4" key="1">
    <citation type="journal article" date="2023" name="G3 (Bethesda)">
        <title>A chromosome-length genome assembly and annotation of blackberry (Rubus argutus, cv. 'Hillquist').</title>
        <authorList>
            <person name="Bruna T."/>
            <person name="Aryal R."/>
            <person name="Dudchenko O."/>
            <person name="Sargent D.J."/>
            <person name="Mead D."/>
            <person name="Buti M."/>
            <person name="Cavallini A."/>
            <person name="Hytonen T."/>
            <person name="Andres J."/>
            <person name="Pham M."/>
            <person name="Weisz D."/>
            <person name="Mascagni F."/>
            <person name="Usai G."/>
            <person name="Natali L."/>
            <person name="Bassil N."/>
            <person name="Fernandez G.E."/>
            <person name="Lomsadze A."/>
            <person name="Armour M."/>
            <person name="Olukolu B."/>
            <person name="Poorten T."/>
            <person name="Britton C."/>
            <person name="Davik J."/>
            <person name="Ashrafi H."/>
            <person name="Aiden E.L."/>
            <person name="Borodovsky M."/>
            <person name="Worthington M."/>
        </authorList>
    </citation>
    <scope>NUCLEOTIDE SEQUENCE [LARGE SCALE GENOMIC DNA]</scope>
    <source>
        <strain evidence="3">PI 553951</strain>
    </source>
</reference>
<dbReference type="Pfam" id="PF00646">
    <property type="entry name" value="F-box"/>
    <property type="match status" value="1"/>
</dbReference>
<dbReference type="EMBL" id="JBEDUW010000001">
    <property type="protein sequence ID" value="KAK9949755.1"/>
    <property type="molecule type" value="Genomic_DNA"/>
</dbReference>
<evidence type="ECO:0000313" key="4">
    <source>
        <dbReference type="Proteomes" id="UP001457282"/>
    </source>
</evidence>
<sequence>MSIATTETTTTSSESAAELIPSLPDDVASNCLARIPRWYHPTLSIVSNPIRSLLSSPFFFTTRSLLNSTQHCLYLTVRSPENRSTWFTLYHNPKPTARNDDAHLLVPIPPLPLPAGGAAYAVVGPAIYVLGGSINDAPSSNVWVLDCRFHTWRAGPSMSVAREFAAAGVVGGKIYVIGGCVTDSWKRSEYWAEALDPDTGAWEAVPSPIEVRGKWMHASAVIGGRVYALADRGGVVYDPRTRVWEGVEKRLDLGWRGRACVVHGMLYCYDYLGKIRGFDSKNRVWKELKGLEKRLPKFLCGATMANVGEKLLVLWETKAIGNSVEIWGAEIEVKENGDGELWGNIDWSQKLLSVPKHSSIVQCSAVDV</sequence>
<feature type="domain" description="F-box" evidence="1">
    <location>
        <begin position="20"/>
        <end position="60"/>
    </location>
</feature>